<name>A0ABQ7BIR0_BRACR</name>
<feature type="signal peptide" evidence="2">
    <location>
        <begin position="1"/>
        <end position="18"/>
    </location>
</feature>
<keyword evidence="1" id="KW-0812">Transmembrane</keyword>
<evidence type="ECO:0000256" key="1">
    <source>
        <dbReference type="SAM" id="Phobius"/>
    </source>
</evidence>
<evidence type="ECO:0000313" key="4">
    <source>
        <dbReference type="Proteomes" id="UP000266723"/>
    </source>
</evidence>
<keyword evidence="2" id="KW-0732">Signal</keyword>
<keyword evidence="4" id="KW-1185">Reference proteome</keyword>
<dbReference type="EMBL" id="QGKV02001507">
    <property type="protein sequence ID" value="KAF3532050.1"/>
    <property type="molecule type" value="Genomic_DNA"/>
</dbReference>
<comment type="caution">
    <text evidence="3">The sequence shown here is derived from an EMBL/GenBank/DDBJ whole genome shotgun (WGS) entry which is preliminary data.</text>
</comment>
<feature type="chain" id="PRO_5046537779" evidence="2">
    <location>
        <begin position="19"/>
        <end position="250"/>
    </location>
</feature>
<gene>
    <name evidence="3" type="ORF">DY000_02041983</name>
</gene>
<protein>
    <submittedName>
        <fullName evidence="3">Uncharacterized protein</fullName>
    </submittedName>
</protein>
<evidence type="ECO:0000313" key="3">
    <source>
        <dbReference type="EMBL" id="KAF3532050.1"/>
    </source>
</evidence>
<keyword evidence="1" id="KW-1133">Transmembrane helix</keyword>
<keyword evidence="1" id="KW-0472">Membrane</keyword>
<proteinExistence type="predicted"/>
<accession>A0ABQ7BIR0</accession>
<dbReference type="Proteomes" id="UP000266723">
    <property type="component" value="Unassembled WGS sequence"/>
</dbReference>
<evidence type="ECO:0000256" key="2">
    <source>
        <dbReference type="SAM" id="SignalP"/>
    </source>
</evidence>
<feature type="transmembrane region" description="Helical" evidence="1">
    <location>
        <begin position="42"/>
        <end position="62"/>
    </location>
</feature>
<sequence length="250" mass="28678">MFLASWIKFILPLQPVPACEDKAQSLYLSKLSHLLRYQIRLGVYLVSVGLTFGLYVFEGLFVKGGGYYKLCGRFRDENLKVEGVRGQAKTRSERGETISGGLDSGMDWTNGEKQDFVGKELHQYLGKRKIKKDLRNLDKFVSWEIRVLWQSNRLELSRTGSNHDGIEARRENPKLDKNHNFGIMQVFDEAEGSGNIYRQEIYWKDRNQANGPRSSRWLVAWVQNVVSTTQQAECLQKLEVSPCMEALHAA</sequence>
<reference evidence="3 4" key="1">
    <citation type="journal article" date="2020" name="BMC Genomics">
        <title>Intraspecific diversification of the crop wild relative Brassica cretica Lam. using demographic model selection.</title>
        <authorList>
            <person name="Kioukis A."/>
            <person name="Michalopoulou V.A."/>
            <person name="Briers L."/>
            <person name="Pirintsos S."/>
            <person name="Studholme D.J."/>
            <person name="Pavlidis P."/>
            <person name="Sarris P.F."/>
        </authorList>
    </citation>
    <scope>NUCLEOTIDE SEQUENCE [LARGE SCALE GENOMIC DNA]</scope>
    <source>
        <strain evidence="4">cv. PFS-1207/04</strain>
    </source>
</reference>
<organism evidence="3 4">
    <name type="scientific">Brassica cretica</name>
    <name type="common">Mustard</name>
    <dbReference type="NCBI Taxonomy" id="69181"/>
    <lineage>
        <taxon>Eukaryota</taxon>
        <taxon>Viridiplantae</taxon>
        <taxon>Streptophyta</taxon>
        <taxon>Embryophyta</taxon>
        <taxon>Tracheophyta</taxon>
        <taxon>Spermatophyta</taxon>
        <taxon>Magnoliopsida</taxon>
        <taxon>eudicotyledons</taxon>
        <taxon>Gunneridae</taxon>
        <taxon>Pentapetalae</taxon>
        <taxon>rosids</taxon>
        <taxon>malvids</taxon>
        <taxon>Brassicales</taxon>
        <taxon>Brassicaceae</taxon>
        <taxon>Brassiceae</taxon>
        <taxon>Brassica</taxon>
    </lineage>
</organism>